<dbReference type="EMBL" id="CADEAL010004441">
    <property type="protein sequence ID" value="CAB1459656.1"/>
    <property type="molecule type" value="Genomic_DNA"/>
</dbReference>
<feature type="region of interest" description="Disordered" evidence="1">
    <location>
        <begin position="1"/>
        <end position="43"/>
    </location>
</feature>
<dbReference type="Proteomes" id="UP001153269">
    <property type="component" value="Unassembled WGS sequence"/>
</dbReference>
<name>A0A9N7W3D7_PLEPL</name>
<gene>
    <name evidence="2" type="ORF">PLEPLA_LOCUS47493</name>
</gene>
<evidence type="ECO:0000256" key="1">
    <source>
        <dbReference type="SAM" id="MobiDB-lite"/>
    </source>
</evidence>
<keyword evidence="3" id="KW-1185">Reference proteome</keyword>
<reference evidence="2" key="1">
    <citation type="submission" date="2020-03" db="EMBL/GenBank/DDBJ databases">
        <authorList>
            <person name="Weist P."/>
        </authorList>
    </citation>
    <scope>NUCLEOTIDE SEQUENCE</scope>
</reference>
<comment type="caution">
    <text evidence="2">The sequence shown here is derived from an EMBL/GenBank/DDBJ whole genome shotgun (WGS) entry which is preliminary data.</text>
</comment>
<organism evidence="2 3">
    <name type="scientific">Pleuronectes platessa</name>
    <name type="common">European plaice</name>
    <dbReference type="NCBI Taxonomy" id="8262"/>
    <lineage>
        <taxon>Eukaryota</taxon>
        <taxon>Metazoa</taxon>
        <taxon>Chordata</taxon>
        <taxon>Craniata</taxon>
        <taxon>Vertebrata</taxon>
        <taxon>Euteleostomi</taxon>
        <taxon>Actinopterygii</taxon>
        <taxon>Neopterygii</taxon>
        <taxon>Teleostei</taxon>
        <taxon>Neoteleostei</taxon>
        <taxon>Acanthomorphata</taxon>
        <taxon>Carangaria</taxon>
        <taxon>Pleuronectiformes</taxon>
        <taxon>Pleuronectoidei</taxon>
        <taxon>Pleuronectidae</taxon>
        <taxon>Pleuronectes</taxon>
    </lineage>
</organism>
<protein>
    <submittedName>
        <fullName evidence="2">Uncharacterized protein</fullName>
    </submittedName>
</protein>
<evidence type="ECO:0000313" key="3">
    <source>
        <dbReference type="Proteomes" id="UP001153269"/>
    </source>
</evidence>
<dbReference type="AlphaFoldDB" id="A0A9N7W3D7"/>
<evidence type="ECO:0000313" key="2">
    <source>
        <dbReference type="EMBL" id="CAB1459656.1"/>
    </source>
</evidence>
<accession>A0A9N7W3D7</accession>
<sequence length="112" mass="11997">MEGFSGHPRTIPPPHNVQLTQHPLAPAPEKCGVKPRGGTTKVNTGHNEGLMNLMGELRAKPCQGGCAATRMSVGPWASASQSSSLTEQQPHRQLWLLADPCLHRAALTHSPH</sequence>
<proteinExistence type="predicted"/>